<gene>
    <name evidence="3" type="ORF">HBJ55_08490</name>
</gene>
<accession>A0ABX0PQJ0</accession>
<keyword evidence="4" id="KW-1185">Reference proteome</keyword>
<dbReference type="InterPro" id="IPR001173">
    <property type="entry name" value="Glyco_trans_2-like"/>
</dbReference>
<dbReference type="PANTHER" id="PTHR43630">
    <property type="entry name" value="POLY-BETA-1,6-N-ACETYL-D-GLUCOSAMINE SYNTHASE"/>
    <property type="match status" value="1"/>
</dbReference>
<organism evidence="3 4">
    <name type="scientific">Billgrantia bachuensis</name>
    <dbReference type="NCBI Taxonomy" id="2717286"/>
    <lineage>
        <taxon>Bacteria</taxon>
        <taxon>Pseudomonadati</taxon>
        <taxon>Pseudomonadota</taxon>
        <taxon>Gammaproteobacteria</taxon>
        <taxon>Oceanospirillales</taxon>
        <taxon>Halomonadaceae</taxon>
        <taxon>Billgrantia</taxon>
    </lineage>
</organism>
<evidence type="ECO:0000313" key="3">
    <source>
        <dbReference type="EMBL" id="NIC05460.1"/>
    </source>
</evidence>
<comment type="caution">
    <text evidence="3">The sequence shown here is derived from an EMBL/GenBank/DDBJ whole genome shotgun (WGS) entry which is preliminary data.</text>
</comment>
<dbReference type="Proteomes" id="UP001318321">
    <property type="component" value="Unassembled WGS sequence"/>
</dbReference>
<evidence type="ECO:0000256" key="1">
    <source>
        <dbReference type="ARBA" id="ARBA00038494"/>
    </source>
</evidence>
<dbReference type="RefSeq" id="WP_167113037.1">
    <property type="nucleotide sequence ID" value="NZ_JAAQTO010000019.1"/>
</dbReference>
<dbReference type="EMBL" id="JAAQTO010000019">
    <property type="protein sequence ID" value="NIC05460.1"/>
    <property type="molecule type" value="Genomic_DNA"/>
</dbReference>
<dbReference type="Gene3D" id="3.90.550.10">
    <property type="entry name" value="Spore Coat Polysaccharide Biosynthesis Protein SpsA, Chain A"/>
    <property type="match status" value="1"/>
</dbReference>
<dbReference type="InterPro" id="IPR029044">
    <property type="entry name" value="Nucleotide-diphossugar_trans"/>
</dbReference>
<dbReference type="Pfam" id="PF00535">
    <property type="entry name" value="Glycos_transf_2"/>
    <property type="match status" value="1"/>
</dbReference>
<dbReference type="PANTHER" id="PTHR43630:SF2">
    <property type="entry name" value="GLYCOSYLTRANSFERASE"/>
    <property type="match status" value="1"/>
</dbReference>
<dbReference type="CDD" id="cd02511">
    <property type="entry name" value="Beta4Glucosyltransferase"/>
    <property type="match status" value="1"/>
</dbReference>
<evidence type="ECO:0000259" key="2">
    <source>
        <dbReference type="Pfam" id="PF00535"/>
    </source>
</evidence>
<proteinExistence type="inferred from homology"/>
<feature type="domain" description="Glycosyltransferase 2-like" evidence="2">
    <location>
        <begin position="8"/>
        <end position="151"/>
    </location>
</feature>
<comment type="similarity">
    <text evidence="1">Belongs to the glycosyltransferase 2 family. WaaE/KdtX subfamily.</text>
</comment>
<protein>
    <submittedName>
        <fullName evidence="3">Glycosyltransferase family 2 protein</fullName>
    </submittedName>
</protein>
<name>A0ABX0PQJ0_9GAMM</name>
<sequence>MRPITGLVITLNEAQHIGDCIDSLTRVCDEVIVVDSLSQDDTAQVARSKGARVLFQEYLGDGPQKAFGVPQAKHDWILALDADERLDSDAVDAIMALPLDDPSVAYSFRRRNFCGPHWIRAAGFYPDEVVRLYNRTTSGYLPKKAHSSVQAPKYVRTRAHILHFTYENFSHWMQRIDQLSTRDAWAMKMKGTQPSAMRPARHAMSALVRKLIFKGGMFQGGDGFTVAVTTAFHAYMKYAKLNELYENETRSKGHEI</sequence>
<dbReference type="SUPFAM" id="SSF53448">
    <property type="entry name" value="Nucleotide-diphospho-sugar transferases"/>
    <property type="match status" value="1"/>
</dbReference>
<reference evidence="3 4" key="1">
    <citation type="submission" date="2020-03" db="EMBL/GenBank/DDBJ databases">
        <title>Identification of Halomonas strains.</title>
        <authorList>
            <person name="Xiao Z."/>
            <person name="Dong F."/>
            <person name="Wang Z."/>
            <person name="Zhao J.-Y."/>
        </authorList>
    </citation>
    <scope>NUCLEOTIDE SEQUENCE [LARGE SCALE GENOMIC DNA]</scope>
    <source>
        <strain evidence="3 4">DX6</strain>
    </source>
</reference>
<evidence type="ECO:0000313" key="4">
    <source>
        <dbReference type="Proteomes" id="UP001318321"/>
    </source>
</evidence>